<gene>
    <name evidence="2" type="ORF">HUG10_17520</name>
</gene>
<organism evidence="2 3">
    <name type="scientific">Halorarum halophilum</name>
    <dbReference type="NCBI Taxonomy" id="2743090"/>
    <lineage>
        <taxon>Archaea</taxon>
        <taxon>Methanobacteriati</taxon>
        <taxon>Methanobacteriota</taxon>
        <taxon>Stenosarchaea group</taxon>
        <taxon>Halobacteria</taxon>
        <taxon>Halobacteriales</taxon>
        <taxon>Haloferacaceae</taxon>
        <taxon>Halorarum</taxon>
    </lineage>
</organism>
<proteinExistence type="predicted"/>
<dbReference type="OrthoDB" id="328361at2157"/>
<keyword evidence="1" id="KW-0812">Transmembrane</keyword>
<dbReference type="InterPro" id="IPR058293">
    <property type="entry name" value="DUF7987"/>
</dbReference>
<dbReference type="AlphaFoldDB" id="A0A7D5KFS0"/>
<name>A0A7D5KFS0_9EURY</name>
<protein>
    <submittedName>
        <fullName evidence="2">Uncharacterized protein</fullName>
    </submittedName>
</protein>
<sequence>MISRENTVIVAFIALAVLLLFVLAEVTNPPMWAGGAVLISVGVLAPLLVNNYLDAKRA</sequence>
<dbReference type="KEGG" id="halg:HUG10_17520"/>
<feature type="transmembrane region" description="Helical" evidence="1">
    <location>
        <begin position="34"/>
        <end position="53"/>
    </location>
</feature>
<keyword evidence="1" id="KW-1133">Transmembrane helix</keyword>
<dbReference type="RefSeq" id="WP_179170791.1">
    <property type="nucleotide sequence ID" value="NZ_CP058529.1"/>
</dbReference>
<dbReference type="EMBL" id="CP058529">
    <property type="protein sequence ID" value="QLG29217.1"/>
    <property type="molecule type" value="Genomic_DNA"/>
</dbReference>
<dbReference type="Pfam" id="PF25949">
    <property type="entry name" value="DUF7987"/>
    <property type="match status" value="1"/>
</dbReference>
<keyword evidence="3" id="KW-1185">Reference proteome</keyword>
<evidence type="ECO:0000256" key="1">
    <source>
        <dbReference type="SAM" id="Phobius"/>
    </source>
</evidence>
<dbReference type="GeneID" id="56030671"/>
<reference evidence="2 3" key="1">
    <citation type="submission" date="2020-07" db="EMBL/GenBank/DDBJ databases">
        <title>Gai3-2, isolated from salt lake.</title>
        <authorList>
            <person name="Cui H."/>
            <person name="Shi X."/>
        </authorList>
    </citation>
    <scope>NUCLEOTIDE SEQUENCE [LARGE SCALE GENOMIC DNA]</scope>
    <source>
        <strain evidence="2 3">Gai3-2</strain>
    </source>
</reference>
<dbReference type="Proteomes" id="UP000509750">
    <property type="component" value="Chromosome"/>
</dbReference>
<evidence type="ECO:0000313" key="3">
    <source>
        <dbReference type="Proteomes" id="UP000509750"/>
    </source>
</evidence>
<accession>A0A7D5KFS0</accession>
<evidence type="ECO:0000313" key="2">
    <source>
        <dbReference type="EMBL" id="QLG29217.1"/>
    </source>
</evidence>
<keyword evidence="1" id="KW-0472">Membrane</keyword>